<reference evidence="1 2" key="1">
    <citation type="submission" date="2014-03" db="EMBL/GenBank/DDBJ databases">
        <title>Genomics of Bifidobacteria.</title>
        <authorList>
            <person name="Ventura M."/>
            <person name="Milani C."/>
            <person name="Lugli G.A."/>
        </authorList>
    </citation>
    <scope>NUCLEOTIDE SEQUENCE [LARGE SCALE GENOMIC DNA]</scope>
    <source>
        <strain evidence="1 2">LMG 11341</strain>
    </source>
</reference>
<comment type="caution">
    <text evidence="1">The sequence shown here is derived from an EMBL/GenBank/DDBJ whole genome shotgun (WGS) entry which is preliminary data.</text>
</comment>
<dbReference type="Proteomes" id="UP000029060">
    <property type="component" value="Unassembled WGS sequence"/>
</dbReference>
<evidence type="ECO:0000313" key="1">
    <source>
        <dbReference type="EMBL" id="KFI71044.1"/>
    </source>
</evidence>
<dbReference type="RefSeq" id="WP_033522248.1">
    <property type="nucleotide sequence ID" value="NZ_CADAXU010000002.1"/>
</dbReference>
<accession>A0A087BJ44</accession>
<name>A0A087BJ44_9BIFI</name>
<dbReference type="eggNOG" id="ENOG503304R">
    <property type="taxonomic scope" value="Bacteria"/>
</dbReference>
<dbReference type="STRING" id="78345.BMERY_1302"/>
<dbReference type="OrthoDB" id="5189092at2"/>
<proteinExistence type="predicted"/>
<dbReference type="AlphaFoldDB" id="A0A087BJ44"/>
<gene>
    <name evidence="1" type="ORF">BMERY_1302</name>
</gene>
<protein>
    <submittedName>
        <fullName evidence="1">Uncharacterized protein</fullName>
    </submittedName>
</protein>
<evidence type="ECO:0000313" key="2">
    <source>
        <dbReference type="Proteomes" id="UP000029060"/>
    </source>
</evidence>
<sequence>MAQGKKRKRKLSKRQQAMYRRRRIVVGVALALAVALTVFCVYSIGRGIGAVGQGMESRAASRVDVSRKVVPQPHRTTGIRNCDSSSVHMQLSPKTTSIPVGGSLEWTETITHDGDKSCLIDVSDSSVVLTITSGDDTIWRSDSCPADSDLLLMAKGDRKIRTVTWNANRSGQECVQDDALPKIDAGTYVGQLSLKGDKDVTSDPVTVVVN</sequence>
<dbReference type="EMBL" id="JGZC01000004">
    <property type="protein sequence ID" value="KFI71044.1"/>
    <property type="molecule type" value="Genomic_DNA"/>
</dbReference>
<keyword evidence="2" id="KW-1185">Reference proteome</keyword>
<organism evidence="1 2">
    <name type="scientific">Bifidobacterium merycicum</name>
    <dbReference type="NCBI Taxonomy" id="78345"/>
    <lineage>
        <taxon>Bacteria</taxon>
        <taxon>Bacillati</taxon>
        <taxon>Actinomycetota</taxon>
        <taxon>Actinomycetes</taxon>
        <taxon>Bifidobacteriales</taxon>
        <taxon>Bifidobacteriaceae</taxon>
        <taxon>Bifidobacterium</taxon>
    </lineage>
</organism>